<dbReference type="NCBIfam" id="TIGR00678">
    <property type="entry name" value="holB"/>
    <property type="match status" value="1"/>
</dbReference>
<dbReference type="EMBL" id="LAZR01065069">
    <property type="protein sequence ID" value="KKK56294.1"/>
    <property type="molecule type" value="Genomic_DNA"/>
</dbReference>
<organism evidence="2">
    <name type="scientific">marine sediment metagenome</name>
    <dbReference type="NCBI Taxonomy" id="412755"/>
    <lineage>
        <taxon>unclassified sequences</taxon>
        <taxon>metagenomes</taxon>
        <taxon>ecological metagenomes</taxon>
    </lineage>
</organism>
<dbReference type="GO" id="GO:0006261">
    <property type="term" value="P:DNA-templated DNA replication"/>
    <property type="evidence" value="ECO:0007669"/>
    <property type="project" value="TreeGrafter"/>
</dbReference>
<comment type="caution">
    <text evidence="2">The sequence shown here is derived from an EMBL/GenBank/DDBJ whole genome shotgun (WGS) entry which is preliminary data.</text>
</comment>
<dbReference type="PANTHER" id="PTHR11669">
    <property type="entry name" value="REPLICATION FACTOR C / DNA POLYMERASE III GAMMA-TAU SUBUNIT"/>
    <property type="match status" value="1"/>
</dbReference>
<dbReference type="PANTHER" id="PTHR11669:SF8">
    <property type="entry name" value="DNA POLYMERASE III SUBUNIT DELTA"/>
    <property type="match status" value="1"/>
</dbReference>
<gene>
    <name evidence="2" type="ORF">LCGC14_3065970</name>
</gene>
<dbReference type="SMART" id="SM00382">
    <property type="entry name" value="AAA"/>
    <property type="match status" value="1"/>
</dbReference>
<sequence length="352" mass="38160">QSVIDKGRLAHAYLFYGPRGVGKSKTAHAFASTLNCAQACGTCISCRGVQARTHPDFIYIEPQGAQGILLDQIKTLIKRVKLKAHAGNYRVIIIDEAHKLLPEAANALLKTLEEPPERVVFILVAHDMSRVLSTISSRCQRVRFGALGNEVARDILIKDHKVSKDKAELAVALSGGIIGEALEMAASGLLNVRNDMAGVLLSKTPSTARSAALAAKLVAVAKKQTLKVKKAQDAELAEALSMVEGSKSISGFKRDLAARHHRERARLEQQCFRQSLALVASIYRDTLVISENGDDKFLANRDLIMELKDAEITRSAMRSALADISESERLDGIAADFSRDPTGTAVIAKARE</sequence>
<feature type="domain" description="AAA+ ATPase" evidence="1">
    <location>
        <begin position="9"/>
        <end position="148"/>
    </location>
</feature>
<feature type="non-terminal residue" evidence="2">
    <location>
        <position position="352"/>
    </location>
</feature>
<dbReference type="AlphaFoldDB" id="A0A0F8YQ69"/>
<dbReference type="InterPro" id="IPR004622">
    <property type="entry name" value="DNA_pol_HolB"/>
</dbReference>
<dbReference type="Pfam" id="PF13177">
    <property type="entry name" value="DNA_pol3_delta2"/>
    <property type="match status" value="1"/>
</dbReference>
<dbReference type="Gene3D" id="3.40.50.300">
    <property type="entry name" value="P-loop containing nucleotide triphosphate hydrolases"/>
    <property type="match status" value="1"/>
</dbReference>
<dbReference type="InterPro" id="IPR003593">
    <property type="entry name" value="AAA+_ATPase"/>
</dbReference>
<feature type="non-terminal residue" evidence="2">
    <location>
        <position position="1"/>
    </location>
</feature>
<dbReference type="CDD" id="cd00009">
    <property type="entry name" value="AAA"/>
    <property type="match status" value="1"/>
</dbReference>
<accession>A0A0F8YQ69</accession>
<reference evidence="2" key="1">
    <citation type="journal article" date="2015" name="Nature">
        <title>Complex archaea that bridge the gap between prokaryotes and eukaryotes.</title>
        <authorList>
            <person name="Spang A."/>
            <person name="Saw J.H."/>
            <person name="Jorgensen S.L."/>
            <person name="Zaremba-Niedzwiedzka K."/>
            <person name="Martijn J."/>
            <person name="Lind A.E."/>
            <person name="van Eijk R."/>
            <person name="Schleper C."/>
            <person name="Guy L."/>
            <person name="Ettema T.J."/>
        </authorList>
    </citation>
    <scope>NUCLEOTIDE SEQUENCE</scope>
</reference>
<dbReference type="GO" id="GO:0008408">
    <property type="term" value="F:3'-5' exonuclease activity"/>
    <property type="evidence" value="ECO:0007669"/>
    <property type="project" value="InterPro"/>
</dbReference>
<proteinExistence type="predicted"/>
<dbReference type="InterPro" id="IPR050238">
    <property type="entry name" value="DNA_Rep/Repair_Clamp_Loader"/>
</dbReference>
<dbReference type="GO" id="GO:0003887">
    <property type="term" value="F:DNA-directed DNA polymerase activity"/>
    <property type="evidence" value="ECO:0007669"/>
    <property type="project" value="InterPro"/>
</dbReference>
<name>A0A0F8YQ69_9ZZZZ</name>
<dbReference type="SUPFAM" id="SSF52540">
    <property type="entry name" value="P-loop containing nucleoside triphosphate hydrolases"/>
    <property type="match status" value="1"/>
</dbReference>
<protein>
    <recommendedName>
        <fullName evidence="1">AAA+ ATPase domain-containing protein</fullName>
    </recommendedName>
</protein>
<evidence type="ECO:0000313" key="2">
    <source>
        <dbReference type="EMBL" id="KKK56294.1"/>
    </source>
</evidence>
<evidence type="ECO:0000259" key="1">
    <source>
        <dbReference type="SMART" id="SM00382"/>
    </source>
</evidence>
<dbReference type="InterPro" id="IPR027417">
    <property type="entry name" value="P-loop_NTPase"/>
</dbReference>